<evidence type="ECO:0000256" key="2">
    <source>
        <dbReference type="ARBA" id="ARBA00022737"/>
    </source>
</evidence>
<keyword evidence="1 3" id="KW-0732">Signal</keyword>
<protein>
    <submittedName>
        <fullName evidence="5">Fibronectin type III domain-containing protein</fullName>
    </submittedName>
</protein>
<dbReference type="InterPro" id="IPR050991">
    <property type="entry name" value="ECM_Regulatory_Proteins"/>
</dbReference>
<dbReference type="RefSeq" id="WP_308863075.1">
    <property type="nucleotide sequence ID" value="NZ_JAVHUL010000004.1"/>
</dbReference>
<evidence type="ECO:0000256" key="1">
    <source>
        <dbReference type="ARBA" id="ARBA00022729"/>
    </source>
</evidence>
<reference evidence="5 6" key="1">
    <citation type="submission" date="2023-08" db="EMBL/GenBank/DDBJ databases">
        <title>Mesonia sp. MT50, isolated from deep-sea sediment of the Mariana Trench.</title>
        <authorList>
            <person name="Fu H."/>
        </authorList>
    </citation>
    <scope>NUCLEOTIDE SEQUENCE [LARGE SCALE GENOMIC DNA]</scope>
    <source>
        <strain evidence="5 6">MT50</strain>
    </source>
</reference>
<feature type="domain" description="Fibronectin type-III" evidence="4">
    <location>
        <begin position="980"/>
        <end position="1071"/>
    </location>
</feature>
<sequence>MKKITLLICLFLTSYLGWSQVYVEEDFSDGSLPSGWVNNDIEGSGDVWQFDNPAGRTIVAPMSEPIAILDSDNYGSGNNQNAALETNVFDASAATAVQLSFDHYFKDATFTNGEAFVEVYDGTSWVEVAMYNSDTSNPASVIIDISNEVEGITNAQVRFRYVGSFDYYWLVDNIYVGAPPSCPKPTDILADNTNSDSADVSWTAGNAETEWEVLYGETGFDTATEGTSVSVTGGTAATTLTGLTSATPYEVYVKAICAVNDESDYAGPLSFTSLATPPANDECDDAISLTVNQDLDCAVVTSGTTVSATASSQEDDVVGTPDNDVWFSFEAEDTQHRIELSNITAVLGTSLDMAMAVYDGTAGCEALVLVDDSDPNSFNVSGLTIGSTYYLRVYGWGSTNSAQATFDVCVGTLPPPPANDACEDAIEIAAFPYTNSQDASTATNNDGFIAVTDCGSANDGVWYTIVGDGGDITVQVTETSSWDSEIGVFTGSCGSFTCVDNVDTTNDVEELTFTSEAGTNYYVNIANWSGSTDNAEGAFDLLVTSTGGGGSTTEDCGQEQFSNAFENGLFMEEGGQLLANDFIVSANTLNFSVDNITANILSQGGIDSMDIIFYEDNDGVPGTEIQTFEDVVPTSQDIIGDAFGFDAHEVVLDLPTPVDFAGDGVNAVTYWVQLVGVPTTAGTQLGWETTTLNQIGNPYVFDNENTTEWTAGDADGVFSITGQCEYIEGCLQPEALTASNITIDSVDLMWTEVGDATEWTIEYGASGFTLGDGTVEVDSDGTPGITITGLDSLTEYDFYVTANCTGGDSNPLGPLTVSTVDTYCQPIIDFSVEPITLVEIANISNVSDAAVDGSPAVENFTDQIVEVEQSDSYAIALEGNTGGGFDNFFTVFVDWNQNGLLDDASEVYEIGSITGSTGTDGQQATGTIAVPADAMIGETRMRVYKNYNSSVTDPCASNSYGQIEDYMVNVSEGTVNPCAAPSDIVVDPITDATADVSWTENGTAVEWEIEYGEPGFAPGTGTVVQDNDGTLGETLENLSPETTYDVYVRAICADGTQSDWTAVETFTTDEFSVNNSNFQNFSYYPNPVKANLSLKAGLEIEKVSVYNLLGQEVIVLNPNSLNAKIDLSRLQAGPYMLRVSINGDIKTFKVIKN</sequence>
<comment type="caution">
    <text evidence="5">The sequence shown here is derived from an EMBL/GenBank/DDBJ whole genome shotgun (WGS) entry which is preliminary data.</text>
</comment>
<dbReference type="InterPro" id="IPR003961">
    <property type="entry name" value="FN3_dom"/>
</dbReference>
<feature type="domain" description="Fibronectin type-III" evidence="4">
    <location>
        <begin position="184"/>
        <end position="279"/>
    </location>
</feature>
<feature type="signal peptide" evidence="3">
    <location>
        <begin position="1"/>
        <end position="19"/>
    </location>
</feature>
<dbReference type="Proteomes" id="UP001230915">
    <property type="component" value="Unassembled WGS sequence"/>
</dbReference>
<dbReference type="PANTHER" id="PTHR46708">
    <property type="entry name" value="TENASCIN"/>
    <property type="match status" value="1"/>
</dbReference>
<evidence type="ECO:0000256" key="3">
    <source>
        <dbReference type="SAM" id="SignalP"/>
    </source>
</evidence>
<accession>A0ABU0ZY83</accession>
<dbReference type="Gene3D" id="2.60.120.380">
    <property type="match status" value="1"/>
</dbReference>
<keyword evidence="2" id="KW-0677">Repeat</keyword>
<dbReference type="InterPro" id="IPR036116">
    <property type="entry name" value="FN3_sf"/>
</dbReference>
<feature type="chain" id="PRO_5046864478" evidence="3">
    <location>
        <begin position="20"/>
        <end position="1153"/>
    </location>
</feature>
<dbReference type="EMBL" id="JAVHUL010000004">
    <property type="protein sequence ID" value="MDQ7916425.1"/>
    <property type="molecule type" value="Genomic_DNA"/>
</dbReference>
<dbReference type="Pfam" id="PF20009">
    <property type="entry name" value="GEVED"/>
    <property type="match status" value="1"/>
</dbReference>
<dbReference type="PANTHER" id="PTHR46708:SF2">
    <property type="entry name" value="FIBRONECTIN TYPE-III DOMAIN-CONTAINING PROTEIN"/>
    <property type="match status" value="1"/>
</dbReference>
<feature type="domain" description="Fibronectin type-III" evidence="4">
    <location>
        <begin position="732"/>
        <end position="822"/>
    </location>
</feature>
<organism evidence="5 6">
    <name type="scientific">Mesonia profundi</name>
    <dbReference type="NCBI Taxonomy" id="3070998"/>
    <lineage>
        <taxon>Bacteria</taxon>
        <taxon>Pseudomonadati</taxon>
        <taxon>Bacteroidota</taxon>
        <taxon>Flavobacteriia</taxon>
        <taxon>Flavobacteriales</taxon>
        <taxon>Flavobacteriaceae</taxon>
        <taxon>Mesonia</taxon>
    </lineage>
</organism>
<dbReference type="Pfam" id="PF00041">
    <property type="entry name" value="fn3"/>
    <property type="match status" value="3"/>
</dbReference>
<dbReference type="SUPFAM" id="SSF49265">
    <property type="entry name" value="Fibronectin type III"/>
    <property type="match status" value="2"/>
</dbReference>
<proteinExistence type="predicted"/>
<dbReference type="Pfam" id="PF18962">
    <property type="entry name" value="Por_Secre_tail"/>
    <property type="match status" value="1"/>
</dbReference>
<dbReference type="InterPro" id="IPR045474">
    <property type="entry name" value="GEVED"/>
</dbReference>
<dbReference type="NCBIfam" id="TIGR04183">
    <property type="entry name" value="Por_Secre_tail"/>
    <property type="match status" value="1"/>
</dbReference>
<dbReference type="CDD" id="cd00063">
    <property type="entry name" value="FN3"/>
    <property type="match status" value="2"/>
</dbReference>
<evidence type="ECO:0000313" key="6">
    <source>
        <dbReference type="Proteomes" id="UP001230915"/>
    </source>
</evidence>
<dbReference type="PROSITE" id="PS50853">
    <property type="entry name" value="FN3"/>
    <property type="match status" value="3"/>
</dbReference>
<dbReference type="Gene3D" id="2.60.40.10">
    <property type="entry name" value="Immunoglobulins"/>
    <property type="match status" value="3"/>
</dbReference>
<gene>
    <name evidence="5" type="ORF">RBU60_02475</name>
</gene>
<evidence type="ECO:0000259" key="4">
    <source>
        <dbReference type="PROSITE" id="PS50853"/>
    </source>
</evidence>
<dbReference type="SMART" id="SM00060">
    <property type="entry name" value="FN3"/>
    <property type="match status" value="3"/>
</dbReference>
<dbReference type="InterPro" id="IPR026444">
    <property type="entry name" value="Secre_tail"/>
</dbReference>
<keyword evidence="6" id="KW-1185">Reference proteome</keyword>
<name>A0ABU0ZY83_9FLAO</name>
<dbReference type="InterPro" id="IPR013783">
    <property type="entry name" value="Ig-like_fold"/>
</dbReference>
<evidence type="ECO:0000313" key="5">
    <source>
        <dbReference type="EMBL" id="MDQ7916425.1"/>
    </source>
</evidence>